<dbReference type="AlphaFoldDB" id="A0A1E3P5I2"/>
<name>A0A1E3P5I2_WICAA</name>
<dbReference type="OrthoDB" id="3981190at2759"/>
<evidence type="ECO:0000313" key="2">
    <source>
        <dbReference type="EMBL" id="ODQ60182.1"/>
    </source>
</evidence>
<dbReference type="RefSeq" id="XP_019039389.1">
    <property type="nucleotide sequence ID" value="XM_019184134.1"/>
</dbReference>
<dbReference type="STRING" id="683960.A0A1E3P5I2"/>
<gene>
    <name evidence="2" type="ORF">WICANDRAFT_68710</name>
</gene>
<feature type="compositionally biased region" description="Polar residues" evidence="1">
    <location>
        <begin position="304"/>
        <end position="316"/>
    </location>
</feature>
<keyword evidence="3" id="KW-1185">Reference proteome</keyword>
<feature type="compositionally biased region" description="Low complexity" evidence="1">
    <location>
        <begin position="480"/>
        <end position="494"/>
    </location>
</feature>
<feature type="region of interest" description="Disordered" evidence="1">
    <location>
        <begin position="276"/>
        <end position="316"/>
    </location>
</feature>
<protein>
    <submittedName>
        <fullName evidence="2">Uncharacterized protein</fullName>
    </submittedName>
</protein>
<sequence length="682" mass="77172">MATECIEKTEASSTSPISAKVLMKRRFRASTDSFQPNKRHYVSSALFGKNLRRSNQPPTSKDESRLGSGDIQFPSVELAEYSNDAFDATIHSTLTSDLCSFQQATPVSKTKRFNHGIQAWLNKIQYYRSPFHKLRPERDHSFIDRNILTSPVEDLPEDAYTCYNKFRTQNFSDFFDTFKIQKANLSINNVDITAFPPLNELSYENLQDLRDQLFALPPFSAGSVNTISKEVTTSCKISEFLGDDGEETKQNDTKAIGTDSDSPKLEIQDFEAAQFPSSELENIVEDEKSSKSEPKKASSPPPLNSTESEIESPTDSQVVISSIDQETPTSTPTPEIIRHLVNDTIESGDQFELDSTQFRQVDSLSVNEHVLTPIEPNSSLSLQRSRSMLQRVISVFKGEPSPNYETLSMSSNSTYSPISVVVPALKQNHSIISDIAENLTGGQPIDPIYHPDDFYSQSAQEEDSDNFDIRDPQSYEISHENPSSSPTSPESPNTFESRIATIKFDKFAHLLLYDGSRRSRYSRVKNQLQSYNQSKLDSFEGIKRENLYKNRGSLSLSPTLSPNSLGKFRTRTLKLAKFSKFTTINACPSIDEIVECPNDDDILIPVRPILKSKHNKNADLESIRARYCDEVAVDDFMDFFENHEQQRLESEVYLERVRERQLMTYYSSEESSPTTNDTMFSD</sequence>
<feature type="region of interest" description="Disordered" evidence="1">
    <location>
        <begin position="46"/>
        <end position="69"/>
    </location>
</feature>
<dbReference type="Proteomes" id="UP000094112">
    <property type="component" value="Unassembled WGS sequence"/>
</dbReference>
<dbReference type="GeneID" id="30201380"/>
<feature type="compositionally biased region" description="Basic and acidic residues" evidence="1">
    <location>
        <begin position="285"/>
        <end position="296"/>
    </location>
</feature>
<reference evidence="2 3" key="1">
    <citation type="journal article" date="2016" name="Proc. Natl. Acad. Sci. U.S.A.">
        <title>Comparative genomics of biotechnologically important yeasts.</title>
        <authorList>
            <person name="Riley R."/>
            <person name="Haridas S."/>
            <person name="Wolfe K.H."/>
            <person name="Lopes M.R."/>
            <person name="Hittinger C.T."/>
            <person name="Goeker M."/>
            <person name="Salamov A.A."/>
            <person name="Wisecaver J.H."/>
            <person name="Long T.M."/>
            <person name="Calvey C.H."/>
            <person name="Aerts A.L."/>
            <person name="Barry K.W."/>
            <person name="Choi C."/>
            <person name="Clum A."/>
            <person name="Coughlan A.Y."/>
            <person name="Deshpande S."/>
            <person name="Douglass A.P."/>
            <person name="Hanson S.J."/>
            <person name="Klenk H.-P."/>
            <person name="LaButti K.M."/>
            <person name="Lapidus A."/>
            <person name="Lindquist E.A."/>
            <person name="Lipzen A.M."/>
            <person name="Meier-Kolthoff J.P."/>
            <person name="Ohm R.A."/>
            <person name="Otillar R.P."/>
            <person name="Pangilinan J.L."/>
            <person name="Peng Y."/>
            <person name="Rokas A."/>
            <person name="Rosa C.A."/>
            <person name="Scheuner C."/>
            <person name="Sibirny A.A."/>
            <person name="Slot J.C."/>
            <person name="Stielow J.B."/>
            <person name="Sun H."/>
            <person name="Kurtzman C.P."/>
            <person name="Blackwell M."/>
            <person name="Grigoriev I.V."/>
            <person name="Jeffries T.W."/>
        </authorList>
    </citation>
    <scope>NUCLEOTIDE SEQUENCE [LARGE SCALE GENOMIC DNA]</scope>
    <source>
        <strain evidence="3">ATCC 58044 / CBS 1984 / NCYC 433 / NRRL Y-366-8</strain>
    </source>
</reference>
<feature type="compositionally biased region" description="Basic and acidic residues" evidence="1">
    <location>
        <begin position="467"/>
        <end position="479"/>
    </location>
</feature>
<proteinExistence type="predicted"/>
<dbReference type="EMBL" id="KV454210">
    <property type="protein sequence ID" value="ODQ60182.1"/>
    <property type="molecule type" value="Genomic_DNA"/>
</dbReference>
<accession>A0A1E3P5I2</accession>
<feature type="region of interest" description="Disordered" evidence="1">
    <location>
        <begin position="459"/>
        <end position="494"/>
    </location>
</feature>
<feature type="region of interest" description="Disordered" evidence="1">
    <location>
        <begin position="242"/>
        <end position="263"/>
    </location>
</feature>
<organism evidence="2 3">
    <name type="scientific">Wickerhamomyces anomalus (strain ATCC 58044 / CBS 1984 / NCYC 433 / NRRL Y-366-8)</name>
    <name type="common">Yeast</name>
    <name type="synonym">Hansenula anomala</name>
    <dbReference type="NCBI Taxonomy" id="683960"/>
    <lineage>
        <taxon>Eukaryota</taxon>
        <taxon>Fungi</taxon>
        <taxon>Dikarya</taxon>
        <taxon>Ascomycota</taxon>
        <taxon>Saccharomycotina</taxon>
        <taxon>Saccharomycetes</taxon>
        <taxon>Phaffomycetales</taxon>
        <taxon>Wickerhamomycetaceae</taxon>
        <taxon>Wickerhamomyces</taxon>
    </lineage>
</organism>
<evidence type="ECO:0000256" key="1">
    <source>
        <dbReference type="SAM" id="MobiDB-lite"/>
    </source>
</evidence>
<evidence type="ECO:0000313" key="3">
    <source>
        <dbReference type="Proteomes" id="UP000094112"/>
    </source>
</evidence>